<name>A0A923DXG0_9SPHI</name>
<dbReference type="InterPro" id="IPR046544">
    <property type="entry name" value="GH146_SB_dom"/>
</dbReference>
<dbReference type="AlphaFoldDB" id="A0A923DXG0"/>
<keyword evidence="7" id="KW-1185">Reference proteome</keyword>
<dbReference type="GO" id="GO:0016787">
    <property type="term" value="F:hydrolase activity"/>
    <property type="evidence" value="ECO:0007669"/>
    <property type="project" value="UniProtKB-KW"/>
</dbReference>
<dbReference type="GO" id="GO:0005975">
    <property type="term" value="P:carbohydrate metabolic process"/>
    <property type="evidence" value="ECO:0007669"/>
    <property type="project" value="InterPro"/>
</dbReference>
<feature type="domain" description="DUF4986" evidence="3">
    <location>
        <begin position="569"/>
        <end position="625"/>
    </location>
</feature>
<dbReference type="EMBL" id="WNXD01000001">
    <property type="protein sequence ID" value="MBB2144880.1"/>
    <property type="molecule type" value="Genomic_DNA"/>
</dbReference>
<accession>A0A923DXG0</accession>
<evidence type="ECO:0000259" key="4">
    <source>
        <dbReference type="Pfam" id="PF20620"/>
    </source>
</evidence>
<evidence type="ECO:0000259" key="5">
    <source>
        <dbReference type="Pfam" id="PF20736"/>
    </source>
</evidence>
<dbReference type="Pfam" id="PF16375">
    <property type="entry name" value="DUF4986"/>
    <property type="match status" value="1"/>
</dbReference>
<evidence type="ECO:0000256" key="1">
    <source>
        <dbReference type="SAM" id="SignalP"/>
    </source>
</evidence>
<organism evidence="6 7">
    <name type="scientific">Pedobacter planticolens</name>
    <dbReference type="NCBI Taxonomy" id="2679964"/>
    <lineage>
        <taxon>Bacteria</taxon>
        <taxon>Pseudomonadati</taxon>
        <taxon>Bacteroidota</taxon>
        <taxon>Sphingobacteriia</taxon>
        <taxon>Sphingobacteriales</taxon>
        <taxon>Sphingobacteriaceae</taxon>
        <taxon>Pedobacter</taxon>
    </lineage>
</organism>
<dbReference type="Pfam" id="PF07944">
    <property type="entry name" value="Beta-AFase-like_GH127_cat"/>
    <property type="match status" value="1"/>
</dbReference>
<dbReference type="Pfam" id="PF20736">
    <property type="entry name" value="Glyco_hydro127M"/>
    <property type="match status" value="1"/>
</dbReference>
<dbReference type="PANTHER" id="PTHR31151">
    <property type="entry name" value="PROLINE-TRNA LIGASE (DUF1680)"/>
    <property type="match status" value="1"/>
</dbReference>
<dbReference type="InterPro" id="IPR008928">
    <property type="entry name" value="6-hairpin_glycosidase_sf"/>
</dbReference>
<dbReference type="InterPro" id="IPR012878">
    <property type="entry name" value="Beta-AFase-like_GH127_cat"/>
</dbReference>
<dbReference type="InterPro" id="IPR032275">
    <property type="entry name" value="DUF4986"/>
</dbReference>
<dbReference type="PANTHER" id="PTHR31151:SF0">
    <property type="entry name" value="PROLINE-TRNA LIGASE (DUF1680)"/>
    <property type="match status" value="1"/>
</dbReference>
<keyword evidence="1" id="KW-0732">Signal</keyword>
<feature type="chain" id="PRO_5037288640" evidence="1">
    <location>
        <begin position="23"/>
        <end position="788"/>
    </location>
</feature>
<keyword evidence="6" id="KW-0378">Hydrolase</keyword>
<dbReference type="SUPFAM" id="SSF48208">
    <property type="entry name" value="Six-hairpin glycosidases"/>
    <property type="match status" value="1"/>
</dbReference>
<dbReference type="Proteomes" id="UP000601055">
    <property type="component" value="Unassembled WGS sequence"/>
</dbReference>
<dbReference type="Pfam" id="PF20620">
    <property type="entry name" value="DUF6805"/>
    <property type="match status" value="1"/>
</dbReference>
<reference evidence="6" key="1">
    <citation type="submission" date="2019-11" db="EMBL/GenBank/DDBJ databases">
        <title>Description of Pedobacter sp. LMG 31464T.</title>
        <authorList>
            <person name="Carlier A."/>
            <person name="Qi S."/>
            <person name="Vandamme P."/>
        </authorList>
    </citation>
    <scope>NUCLEOTIDE SEQUENCE</scope>
    <source>
        <strain evidence="6">LMG 31464</strain>
    </source>
</reference>
<protein>
    <submittedName>
        <fullName evidence="6">Glycoside hydrolase family 127 protein</fullName>
    </submittedName>
</protein>
<sequence>MKKTVFVYILSSALFVSLNGNAQNYLPQLNDSRMKVKPSIPIKTYAFDLSEVTLSESIFKTAMKADEAYLLTIDPDRLLSGFRANAGLTPKAKIYGGWEDGGLAGHSLGHYLSALSMQFSSSRNPVLLQKVNYIINQLEECQKARGNGYLGAFANEDKIWGEVAKGNIKTGGFDLNGGWAPWYTVHKIMAGLLDAYLYTNNKKALAECIGLANWTETTIKGLNDELLQKMLICEYGGMAETLTNLYAITANQKFLNLSYKFYDKRILDPLSEQKDILPGKHSNTQIPKIIASARRYELTGDKNDKAIADFFWKTVVYEHSYVTGGNSNYEYLSEPNQLNDKLTENTTETCNTYNMLKLTGHLFTQNPSAAFFDYYERALYNHILASQNHENGMTCYFVPLRMGGKKEYSDKFNTFTCCVGTGMENHVKYNESIYFKGENGSLYVNLFIPSVLNWKEKGLKLTQGTSLPSGNETTFVLSLNKPSYFTINLRKPKWAKDTKVLVNGVPQQLIQDEYGYLNLTRTWKNNDKISYLTTEYLYTESMPDNPDRRAVFYGPILLAGILGDKEPDPVQGVPVFVSEVNDASKWLHTVNQQELKFETKNIAHPHEVTLIPFYQTKNQYYSVYWDVFTPEKWIVQQKRYEEQKRKLKEIEDRTVDLFRLGEMQPERDHNFIAEKEEVGQEHGGKWRLAGENGFLQFDVKVDSKVENTIIASYWGMDNRGRNFDIMVDGQKIVSENLDKYKESRFYDVSYKIPLDITSGKSKVTVKLVPKPKNSAGPIYLLRIIKPEM</sequence>
<feature type="domain" description="Glycoside hydrolase GH146 substrate-binding" evidence="4">
    <location>
        <begin position="650"/>
        <end position="783"/>
    </location>
</feature>
<proteinExistence type="predicted"/>
<feature type="domain" description="Non-reducing end beta-L-arabinofuranosidase-like GH127 middle" evidence="5">
    <location>
        <begin position="442"/>
        <end position="530"/>
    </location>
</feature>
<evidence type="ECO:0000313" key="7">
    <source>
        <dbReference type="Proteomes" id="UP000601055"/>
    </source>
</evidence>
<evidence type="ECO:0000313" key="6">
    <source>
        <dbReference type="EMBL" id="MBB2144880.1"/>
    </source>
</evidence>
<evidence type="ECO:0000259" key="2">
    <source>
        <dbReference type="Pfam" id="PF07944"/>
    </source>
</evidence>
<dbReference type="InterPro" id="IPR049046">
    <property type="entry name" value="Beta-AFase-like_GH127_middle"/>
</dbReference>
<gene>
    <name evidence="6" type="ORF">GM921_05270</name>
</gene>
<feature type="domain" description="Non-reducing end beta-L-arabinofuranosidase-like GH127 catalytic" evidence="2">
    <location>
        <begin position="51"/>
        <end position="430"/>
    </location>
</feature>
<feature type="signal peptide" evidence="1">
    <location>
        <begin position="1"/>
        <end position="22"/>
    </location>
</feature>
<comment type="caution">
    <text evidence="6">The sequence shown here is derived from an EMBL/GenBank/DDBJ whole genome shotgun (WGS) entry which is preliminary data.</text>
</comment>
<dbReference type="RefSeq" id="WP_182921551.1">
    <property type="nucleotide sequence ID" value="NZ_WNXD01000001.1"/>
</dbReference>
<evidence type="ECO:0000259" key="3">
    <source>
        <dbReference type="Pfam" id="PF16375"/>
    </source>
</evidence>